<reference evidence="3" key="1">
    <citation type="submission" date="2011-07" db="EMBL/GenBank/DDBJ databases">
        <title>Complete genome sequence of Acetobacterium woodii.</title>
        <authorList>
            <person name="Poehlein A."/>
            <person name="Schmidt S."/>
            <person name="Kaster A.-K."/>
            <person name="Goenrich M."/>
            <person name="Vollmers J."/>
            <person name="Thuermer A."/>
            <person name="Gottschalk G."/>
            <person name="Thauer R.K."/>
            <person name="Daniel R."/>
            <person name="Mueller V."/>
        </authorList>
    </citation>
    <scope>NUCLEOTIDE SEQUENCE [LARGE SCALE GENOMIC DNA]</scope>
    <source>
        <strain evidence="3">ATCC 29683 / DSM 1030 / JCM 2381 / KCTC 1655 / WB1</strain>
    </source>
</reference>
<reference evidence="2 3" key="2">
    <citation type="journal article" date="2012" name="PLoS ONE">
        <title>An ancient pathway combining carbon dioxide fixation with the generation and utilization of a sodium ion gradient for ATP synthesis.</title>
        <authorList>
            <person name="Poehlein A."/>
            <person name="Schmidt S."/>
            <person name="Kaster A.K."/>
            <person name="Goenrich M."/>
            <person name="Vollmers J."/>
            <person name="Thurmer A."/>
            <person name="Bertsch J."/>
            <person name="Schuchmann K."/>
            <person name="Voigt B."/>
            <person name="Hecker M."/>
            <person name="Daniel R."/>
            <person name="Thauer R.K."/>
            <person name="Gottschalk G."/>
            <person name="Muller V."/>
        </authorList>
    </citation>
    <scope>NUCLEOTIDE SEQUENCE [LARGE SCALE GENOMIC DNA]</scope>
    <source>
        <strain evidence="3">ATCC 29683 / DSM 1030 / JCM 2381 / KCTC 1655 / WB1</strain>
    </source>
</reference>
<protein>
    <submittedName>
        <fullName evidence="2">Putative membrane protein</fullName>
    </submittedName>
</protein>
<evidence type="ECO:0000313" key="2">
    <source>
        <dbReference type="EMBL" id="AFA49790.1"/>
    </source>
</evidence>
<name>H6LI90_ACEWD</name>
<gene>
    <name evidence="2" type="ordered locus">Awo_c30620</name>
</gene>
<dbReference type="AlphaFoldDB" id="H6LI90"/>
<dbReference type="GO" id="GO:0016020">
    <property type="term" value="C:membrane"/>
    <property type="evidence" value="ECO:0007669"/>
    <property type="project" value="InterPro"/>
</dbReference>
<feature type="transmembrane region" description="Helical" evidence="1">
    <location>
        <begin position="78"/>
        <end position="98"/>
    </location>
</feature>
<feature type="transmembrane region" description="Helical" evidence="1">
    <location>
        <begin position="280"/>
        <end position="302"/>
    </location>
</feature>
<keyword evidence="3" id="KW-1185">Reference proteome</keyword>
<evidence type="ECO:0000313" key="3">
    <source>
        <dbReference type="Proteomes" id="UP000007177"/>
    </source>
</evidence>
<feature type="transmembrane region" description="Helical" evidence="1">
    <location>
        <begin position="21"/>
        <end position="43"/>
    </location>
</feature>
<dbReference type="KEGG" id="awo:Awo_c30620"/>
<dbReference type="EMBL" id="CP002987">
    <property type="protein sequence ID" value="AFA49790.1"/>
    <property type="molecule type" value="Genomic_DNA"/>
</dbReference>
<dbReference type="Pfam" id="PF07155">
    <property type="entry name" value="ECF-ribofla_trS"/>
    <property type="match status" value="1"/>
</dbReference>
<dbReference type="eggNOG" id="COG4720">
    <property type="taxonomic scope" value="Bacteria"/>
</dbReference>
<keyword evidence="1" id="KW-0472">Membrane</keyword>
<dbReference type="Gene3D" id="1.10.1760.20">
    <property type="match status" value="1"/>
</dbReference>
<proteinExistence type="predicted"/>
<dbReference type="Proteomes" id="UP000007177">
    <property type="component" value="Chromosome"/>
</dbReference>
<dbReference type="HOGENOM" id="CLU_069956_0_0_9"/>
<feature type="transmembrane region" description="Helical" evidence="1">
    <location>
        <begin position="49"/>
        <end position="66"/>
    </location>
</feature>
<organism evidence="2 3">
    <name type="scientific">Acetobacterium woodii (strain ATCC 29683 / DSM 1030 / JCM 2381 / KCTC 1655 / WB1)</name>
    <dbReference type="NCBI Taxonomy" id="931626"/>
    <lineage>
        <taxon>Bacteria</taxon>
        <taxon>Bacillati</taxon>
        <taxon>Bacillota</taxon>
        <taxon>Clostridia</taxon>
        <taxon>Eubacteriales</taxon>
        <taxon>Eubacteriaceae</taxon>
        <taxon>Acetobacterium</taxon>
    </lineage>
</organism>
<feature type="transmembrane region" description="Helical" evidence="1">
    <location>
        <begin position="172"/>
        <end position="196"/>
    </location>
</feature>
<dbReference type="InterPro" id="IPR009825">
    <property type="entry name" value="ECF_substrate-spec-like"/>
</dbReference>
<feature type="transmembrane region" description="Helical" evidence="1">
    <location>
        <begin position="143"/>
        <end position="160"/>
    </location>
</feature>
<sequence>MNTVDHKINKKNMLLRISKKRTLVASLLIVVLIPLTIWVGVSYWGDRKYLLISLLIIFYSFIPFALSFENRKPEARELVLIAAMAAIAACGNLTFFMITPFQAGGALIIIAGICLGPEQGFLTGAMARLVVNIFAGQGPWTPWQMFCWGLLGFLGGICFNKDLAFTKKEINFKIVFGPVVCVLFSIFVGFMIHLFLNRQGPFIGWQLYGYGALGLLIGLLLQHQRLPADRLTIGVFGFLTTFIIYGGIMNIAALVMAVGVSGSGMEMDWNSMKLLYISGVPYDAVHALGTAFFGAMLGPVMVEKLERVKIKFGLYQ</sequence>
<dbReference type="RefSeq" id="WP_014357387.1">
    <property type="nucleotide sequence ID" value="NC_016894.1"/>
</dbReference>
<keyword evidence="1" id="KW-1133">Transmembrane helix</keyword>
<dbReference type="STRING" id="931626.Awo_c30620"/>
<evidence type="ECO:0000256" key="1">
    <source>
        <dbReference type="SAM" id="Phobius"/>
    </source>
</evidence>
<feature type="transmembrane region" description="Helical" evidence="1">
    <location>
        <begin position="202"/>
        <end position="221"/>
    </location>
</feature>
<keyword evidence="1" id="KW-0812">Transmembrane</keyword>
<accession>H6LI90</accession>
<feature type="transmembrane region" description="Helical" evidence="1">
    <location>
        <begin position="233"/>
        <end position="260"/>
    </location>
</feature>